<organism evidence="1">
    <name type="scientific">marine sediment metagenome</name>
    <dbReference type="NCBI Taxonomy" id="412755"/>
    <lineage>
        <taxon>unclassified sequences</taxon>
        <taxon>metagenomes</taxon>
        <taxon>ecological metagenomes</taxon>
    </lineage>
</organism>
<name>A0A0F9RHX5_9ZZZZ</name>
<accession>A0A0F9RHX5</accession>
<dbReference type="AlphaFoldDB" id="A0A0F9RHX5"/>
<gene>
    <name evidence="1" type="ORF">LCGC14_0971610</name>
</gene>
<dbReference type="EMBL" id="LAZR01003573">
    <property type="protein sequence ID" value="KKN16873.1"/>
    <property type="molecule type" value="Genomic_DNA"/>
</dbReference>
<reference evidence="1" key="1">
    <citation type="journal article" date="2015" name="Nature">
        <title>Complex archaea that bridge the gap between prokaryotes and eukaryotes.</title>
        <authorList>
            <person name="Spang A."/>
            <person name="Saw J.H."/>
            <person name="Jorgensen S.L."/>
            <person name="Zaremba-Niedzwiedzka K."/>
            <person name="Martijn J."/>
            <person name="Lind A.E."/>
            <person name="van Eijk R."/>
            <person name="Schleper C."/>
            <person name="Guy L."/>
            <person name="Ettema T.J."/>
        </authorList>
    </citation>
    <scope>NUCLEOTIDE SEQUENCE</scope>
</reference>
<evidence type="ECO:0000313" key="1">
    <source>
        <dbReference type="EMBL" id="KKN16873.1"/>
    </source>
</evidence>
<protein>
    <submittedName>
        <fullName evidence="1">Uncharacterized protein</fullName>
    </submittedName>
</protein>
<proteinExistence type="predicted"/>
<comment type="caution">
    <text evidence="1">The sequence shown here is derived from an EMBL/GenBank/DDBJ whole genome shotgun (WGS) entry which is preliminary data.</text>
</comment>
<sequence>MAITQAQFDQARDAIRDMQEALSELGEIIIIADRAVFQDKEGNAKVSLTGTQKSQLLSEYNSIKTKLVTAFKDLP</sequence>